<dbReference type="GO" id="GO:0016020">
    <property type="term" value="C:membrane"/>
    <property type="evidence" value="ECO:0007669"/>
    <property type="project" value="UniProtKB-SubCell"/>
</dbReference>
<gene>
    <name evidence="6" type="ORF">Golax_000532</name>
</gene>
<keyword evidence="5" id="KW-0472">Membrane</keyword>
<dbReference type="GO" id="GO:0032472">
    <property type="term" value="P:Golgi calcium ion transport"/>
    <property type="evidence" value="ECO:0007669"/>
    <property type="project" value="TreeGrafter"/>
</dbReference>
<organism evidence="6 7">
    <name type="scientific">Gossypium laxum</name>
    <dbReference type="NCBI Taxonomy" id="34288"/>
    <lineage>
        <taxon>Eukaryota</taxon>
        <taxon>Viridiplantae</taxon>
        <taxon>Streptophyta</taxon>
        <taxon>Embryophyta</taxon>
        <taxon>Tracheophyta</taxon>
        <taxon>Spermatophyta</taxon>
        <taxon>Magnoliopsida</taxon>
        <taxon>eudicotyledons</taxon>
        <taxon>Gunneridae</taxon>
        <taxon>Pentapetalae</taxon>
        <taxon>rosids</taxon>
        <taxon>malvids</taxon>
        <taxon>Malvales</taxon>
        <taxon>Malvaceae</taxon>
        <taxon>Malvoideae</taxon>
        <taxon>Gossypium</taxon>
    </lineage>
</organism>
<dbReference type="GO" id="GO:0005384">
    <property type="term" value="F:manganese ion transmembrane transporter activity"/>
    <property type="evidence" value="ECO:0007669"/>
    <property type="project" value="TreeGrafter"/>
</dbReference>
<evidence type="ECO:0000313" key="7">
    <source>
        <dbReference type="Proteomes" id="UP000593574"/>
    </source>
</evidence>
<dbReference type="GO" id="GO:0015085">
    <property type="term" value="F:calcium ion transmembrane transporter activity"/>
    <property type="evidence" value="ECO:0007669"/>
    <property type="project" value="TreeGrafter"/>
</dbReference>
<proteinExistence type="inferred from homology"/>
<dbReference type="GO" id="GO:0005794">
    <property type="term" value="C:Golgi apparatus"/>
    <property type="evidence" value="ECO:0007669"/>
    <property type="project" value="TreeGrafter"/>
</dbReference>
<dbReference type="PANTHER" id="PTHR12608:SF1">
    <property type="entry name" value="TRANSMEMBRANE PROTEIN 165"/>
    <property type="match status" value="1"/>
</dbReference>
<protein>
    <submittedName>
        <fullName evidence="6">Uncharacterized protein</fullName>
    </submittedName>
</protein>
<keyword evidence="7" id="KW-1185">Reference proteome</keyword>
<name>A0A7J9AVY0_9ROSI</name>
<keyword evidence="3" id="KW-0812">Transmembrane</keyword>
<dbReference type="AlphaFoldDB" id="A0A7J9AVY0"/>
<dbReference type="PANTHER" id="PTHR12608">
    <property type="entry name" value="TRANSMEMBRANE PROTEIN HTP-1 RELATED"/>
    <property type="match status" value="1"/>
</dbReference>
<evidence type="ECO:0000313" key="6">
    <source>
        <dbReference type="EMBL" id="MBA0727554.1"/>
    </source>
</evidence>
<evidence type="ECO:0000256" key="3">
    <source>
        <dbReference type="ARBA" id="ARBA00022692"/>
    </source>
</evidence>
<comment type="similarity">
    <text evidence="2">Belongs to the GDT1 family.</text>
</comment>
<sequence length="42" mass="4555">MRHPRKLVLLGCLAALIVMTILSAVVGWAAPNLVRLDTKLSL</sequence>
<evidence type="ECO:0000256" key="4">
    <source>
        <dbReference type="ARBA" id="ARBA00022989"/>
    </source>
</evidence>
<reference evidence="6 7" key="1">
    <citation type="journal article" date="2019" name="Genome Biol. Evol.">
        <title>Insights into the evolution of the New World diploid cottons (Gossypium, subgenus Houzingenia) based on genome sequencing.</title>
        <authorList>
            <person name="Grover C.E."/>
            <person name="Arick M.A. 2nd"/>
            <person name="Thrash A."/>
            <person name="Conover J.L."/>
            <person name="Sanders W.S."/>
            <person name="Peterson D.G."/>
            <person name="Frelichowski J.E."/>
            <person name="Scheffler J.A."/>
            <person name="Scheffler B.E."/>
            <person name="Wendel J.F."/>
        </authorList>
    </citation>
    <scope>NUCLEOTIDE SEQUENCE [LARGE SCALE GENOMIC DNA]</scope>
    <source>
        <strain evidence="6">4</strain>
        <tissue evidence="6">Leaf</tissue>
    </source>
</reference>
<dbReference type="Proteomes" id="UP000593574">
    <property type="component" value="Unassembled WGS sequence"/>
</dbReference>
<evidence type="ECO:0000256" key="1">
    <source>
        <dbReference type="ARBA" id="ARBA00004141"/>
    </source>
</evidence>
<comment type="caution">
    <text evidence="6">The sequence shown here is derived from an EMBL/GenBank/DDBJ whole genome shotgun (WGS) entry which is preliminary data.</text>
</comment>
<comment type="subcellular location">
    <subcellularLocation>
        <location evidence="1">Membrane</location>
        <topology evidence="1">Multi-pass membrane protein</topology>
    </subcellularLocation>
</comment>
<accession>A0A7J9AVY0</accession>
<dbReference type="GO" id="GO:0032468">
    <property type="term" value="P:Golgi calcium ion homeostasis"/>
    <property type="evidence" value="ECO:0007669"/>
    <property type="project" value="TreeGrafter"/>
</dbReference>
<dbReference type="EMBL" id="JABEZV010000013">
    <property type="protein sequence ID" value="MBA0727554.1"/>
    <property type="molecule type" value="Genomic_DNA"/>
</dbReference>
<keyword evidence="4" id="KW-1133">Transmembrane helix</keyword>
<evidence type="ECO:0000256" key="5">
    <source>
        <dbReference type="ARBA" id="ARBA00023136"/>
    </source>
</evidence>
<evidence type="ECO:0000256" key="2">
    <source>
        <dbReference type="ARBA" id="ARBA00009190"/>
    </source>
</evidence>
<dbReference type="InterPro" id="IPR001727">
    <property type="entry name" value="GDT1-like"/>
</dbReference>